<evidence type="ECO:0000313" key="5">
    <source>
        <dbReference type="Proteomes" id="UP000005387"/>
    </source>
</evidence>
<gene>
    <name evidence="4" type="ORF">PaecuDRAFT_3533</name>
</gene>
<dbReference type="Proteomes" id="UP000005387">
    <property type="component" value="Unassembled WGS sequence"/>
</dbReference>
<dbReference type="AlphaFoldDB" id="E0ID31"/>
<dbReference type="InterPro" id="IPR009081">
    <property type="entry name" value="PP-bd_ACP"/>
</dbReference>
<evidence type="ECO:0000259" key="3">
    <source>
        <dbReference type="PROSITE" id="PS50075"/>
    </source>
</evidence>
<keyword evidence="5" id="KW-1185">Reference proteome</keyword>
<protein>
    <recommendedName>
        <fullName evidence="3">Carrier domain-containing protein</fullName>
    </recommendedName>
</protein>
<evidence type="ECO:0000313" key="4">
    <source>
        <dbReference type="EMBL" id="EFM09486.1"/>
    </source>
</evidence>
<reference evidence="4 5" key="1">
    <citation type="submission" date="2010-07" db="EMBL/GenBank/DDBJ databases">
        <title>The draft genome of Paenibacillus curdlanolyticus YK9.</title>
        <authorList>
            <consortium name="US DOE Joint Genome Institute (JGI-PGF)"/>
            <person name="Lucas S."/>
            <person name="Copeland A."/>
            <person name="Lapidus A."/>
            <person name="Cheng J.-F."/>
            <person name="Bruce D."/>
            <person name="Goodwin L."/>
            <person name="Pitluck S."/>
            <person name="Land M.L."/>
            <person name="Hauser L."/>
            <person name="Chang Y.-J."/>
            <person name="Jeffries C."/>
            <person name="Anderson I.J."/>
            <person name="Johnson E."/>
            <person name="Loganathan U."/>
            <person name="Mulhopadhyay B."/>
            <person name="Kyrpides N."/>
            <person name="Woyke T.J."/>
        </authorList>
    </citation>
    <scope>NUCLEOTIDE SEQUENCE [LARGE SCALE GENOMIC DNA]</scope>
    <source>
        <strain evidence="4 5">YK9</strain>
    </source>
</reference>
<dbReference type="STRING" id="717606.PaecuDRAFT_3533"/>
<organism evidence="4 5">
    <name type="scientific">Paenibacillus curdlanolyticus YK9</name>
    <dbReference type="NCBI Taxonomy" id="717606"/>
    <lineage>
        <taxon>Bacteria</taxon>
        <taxon>Bacillati</taxon>
        <taxon>Bacillota</taxon>
        <taxon>Bacilli</taxon>
        <taxon>Bacillales</taxon>
        <taxon>Paenibacillaceae</taxon>
        <taxon>Paenibacillus</taxon>
    </lineage>
</organism>
<dbReference type="eggNOG" id="ENOG50306FX">
    <property type="taxonomic scope" value="Bacteria"/>
</dbReference>
<name>E0ID31_9BACL</name>
<evidence type="ECO:0000256" key="2">
    <source>
        <dbReference type="ARBA" id="ARBA00022553"/>
    </source>
</evidence>
<dbReference type="SUPFAM" id="SSF47336">
    <property type="entry name" value="ACP-like"/>
    <property type="match status" value="1"/>
</dbReference>
<dbReference type="InterPro" id="IPR006162">
    <property type="entry name" value="Ppantetheine_attach_site"/>
</dbReference>
<dbReference type="PROSITE" id="PS00012">
    <property type="entry name" value="PHOSPHOPANTETHEINE"/>
    <property type="match status" value="1"/>
</dbReference>
<dbReference type="Gene3D" id="1.10.1200.10">
    <property type="entry name" value="ACP-like"/>
    <property type="match status" value="1"/>
</dbReference>
<dbReference type="PROSITE" id="PS50075">
    <property type="entry name" value="CARRIER"/>
    <property type="match status" value="1"/>
</dbReference>
<dbReference type="InterPro" id="IPR036736">
    <property type="entry name" value="ACP-like_sf"/>
</dbReference>
<dbReference type="EMBL" id="AEDD01000010">
    <property type="protein sequence ID" value="EFM09486.1"/>
    <property type="molecule type" value="Genomic_DNA"/>
</dbReference>
<keyword evidence="1" id="KW-0596">Phosphopantetheine</keyword>
<sequence length="83" mass="9409">MDATYMESKLKEIFMSLEIAYPSNDFIHLAECGANSVNFVNIIVGLETEFNMEIPDEEILFENFKNLALIKKKIMTNAASVQS</sequence>
<keyword evidence="2" id="KW-0597">Phosphoprotein</keyword>
<dbReference type="OrthoDB" id="2623888at2"/>
<dbReference type="Pfam" id="PF00550">
    <property type="entry name" value="PP-binding"/>
    <property type="match status" value="1"/>
</dbReference>
<feature type="domain" description="Carrier" evidence="3">
    <location>
        <begin position="1"/>
        <end position="78"/>
    </location>
</feature>
<accession>E0ID31</accession>
<proteinExistence type="predicted"/>
<dbReference type="RefSeq" id="WP_006039521.1">
    <property type="nucleotide sequence ID" value="NZ_AEDD01000010.1"/>
</dbReference>
<evidence type="ECO:0000256" key="1">
    <source>
        <dbReference type="ARBA" id="ARBA00022450"/>
    </source>
</evidence>